<dbReference type="GO" id="GO:0044209">
    <property type="term" value="P:AMP salvage"/>
    <property type="evidence" value="ECO:0007669"/>
    <property type="project" value="UniProtKB-UniRule"/>
</dbReference>
<dbReference type="Proteomes" id="UP000183015">
    <property type="component" value="Unassembled WGS sequence"/>
</dbReference>
<dbReference type="GO" id="GO:0004017">
    <property type="term" value="F:AMP kinase activity"/>
    <property type="evidence" value="ECO:0007669"/>
    <property type="project" value="UniProtKB-UniRule"/>
</dbReference>
<feature type="binding site" evidence="5">
    <location>
        <begin position="10"/>
        <end position="15"/>
    </location>
    <ligand>
        <name>ATP</name>
        <dbReference type="ChEBI" id="CHEBI:30616"/>
    </ligand>
</feature>
<keyword evidence="9" id="KW-1185">Reference proteome</keyword>
<dbReference type="RefSeq" id="WP_042445506.1">
    <property type="nucleotide sequence ID" value="NZ_BBPN01000009.1"/>
</dbReference>
<evidence type="ECO:0000256" key="5">
    <source>
        <dbReference type="HAMAP-Rule" id="MF_00235"/>
    </source>
</evidence>
<dbReference type="NCBIfam" id="NF011104">
    <property type="entry name" value="PRK14531.1"/>
    <property type="match status" value="1"/>
</dbReference>
<sequence>MRLVLIGPPGAGKGTQAALLSAKLGVPHISTGELFRDHGDRDTPLGRDARRFVAAGELVPDSVTVEMVRLRLREPDTEAGFVLDGFPRTVRQADELTLLLGAGGHRLDAVVEFTAPEQVLVDRLLGRGRPDDTEDVIRNRQHVYHRDTAPLLAYYADLLLSVEAVGPVERIAAEVLAALPAQTP</sequence>
<protein>
    <recommendedName>
        <fullName evidence="5 7">Adenylate kinase</fullName>
        <shortName evidence="5">AK</shortName>
        <ecNumber evidence="5 7">2.7.4.3</ecNumber>
    </recommendedName>
    <alternativeName>
        <fullName evidence="5">ATP-AMP transphosphorylase</fullName>
    </alternativeName>
    <alternativeName>
        <fullName evidence="5">ATP:AMP phosphotransferase</fullName>
    </alternativeName>
    <alternativeName>
        <fullName evidence="5">Adenylate monophosphate kinase</fullName>
    </alternativeName>
</protein>
<dbReference type="InterPro" id="IPR000850">
    <property type="entry name" value="Adenylat/UMP-CMP_kin"/>
</dbReference>
<keyword evidence="3 5" id="KW-0547">Nucleotide-binding</keyword>
<evidence type="ECO:0000256" key="6">
    <source>
        <dbReference type="RuleBase" id="RU003330"/>
    </source>
</evidence>
<dbReference type="PROSITE" id="PS00113">
    <property type="entry name" value="ADENYLATE_KINASE"/>
    <property type="match status" value="1"/>
</dbReference>
<dbReference type="GO" id="GO:0005524">
    <property type="term" value="F:ATP binding"/>
    <property type="evidence" value="ECO:0007669"/>
    <property type="project" value="UniProtKB-UniRule"/>
</dbReference>
<dbReference type="eggNOG" id="COG0563">
    <property type="taxonomic scope" value="Bacteria"/>
</dbReference>
<dbReference type="AlphaFoldDB" id="A0A1H7QTE2"/>
<keyword evidence="2 5" id="KW-0545">Nucleotide biosynthesis</keyword>
<dbReference type="NCBIfam" id="NF011100">
    <property type="entry name" value="PRK14527.1"/>
    <property type="match status" value="1"/>
</dbReference>
<dbReference type="EMBL" id="FOAZ01000009">
    <property type="protein sequence ID" value="SEL51280.1"/>
    <property type="molecule type" value="Genomic_DNA"/>
</dbReference>
<evidence type="ECO:0000256" key="7">
    <source>
        <dbReference type="RuleBase" id="RU003331"/>
    </source>
</evidence>
<feature type="binding site" evidence="5">
    <location>
        <position position="129"/>
    </location>
    <ligand>
        <name>AMP</name>
        <dbReference type="ChEBI" id="CHEBI:456215"/>
    </ligand>
</feature>
<keyword evidence="1 5" id="KW-0808">Transferase</keyword>
<dbReference type="NCBIfam" id="NF001381">
    <property type="entry name" value="PRK00279.1-3"/>
    <property type="match status" value="1"/>
</dbReference>
<name>A0A1H7QTE2_STRJI</name>
<dbReference type="CDD" id="cd01428">
    <property type="entry name" value="ADK"/>
    <property type="match status" value="1"/>
</dbReference>
<evidence type="ECO:0000256" key="1">
    <source>
        <dbReference type="ARBA" id="ARBA00022679"/>
    </source>
</evidence>
<gene>
    <name evidence="5" type="primary">adk</name>
    <name evidence="8" type="ORF">SAMN05414137_109207</name>
</gene>
<dbReference type="InterPro" id="IPR033690">
    <property type="entry name" value="Adenylat_kinase_CS"/>
</dbReference>
<comment type="caution">
    <text evidence="5">Lacks conserved residue(s) required for the propagation of feature annotation.</text>
</comment>
<feature type="binding site" evidence="5">
    <location>
        <position position="92"/>
    </location>
    <ligand>
        <name>AMP</name>
        <dbReference type="ChEBI" id="CHEBI:456215"/>
    </ligand>
</feature>
<organism evidence="8 9">
    <name type="scientific">Streptacidiphilus jiangxiensis</name>
    <dbReference type="NCBI Taxonomy" id="235985"/>
    <lineage>
        <taxon>Bacteria</taxon>
        <taxon>Bacillati</taxon>
        <taxon>Actinomycetota</taxon>
        <taxon>Actinomycetes</taxon>
        <taxon>Kitasatosporales</taxon>
        <taxon>Streptomycetaceae</taxon>
        <taxon>Streptacidiphilus</taxon>
    </lineage>
</organism>
<evidence type="ECO:0000256" key="3">
    <source>
        <dbReference type="ARBA" id="ARBA00022741"/>
    </source>
</evidence>
<dbReference type="Pfam" id="PF00406">
    <property type="entry name" value="ADK"/>
    <property type="match status" value="1"/>
</dbReference>
<dbReference type="PANTHER" id="PTHR23359">
    <property type="entry name" value="NUCLEOTIDE KINASE"/>
    <property type="match status" value="1"/>
</dbReference>
<accession>A0A1H7QTE2</accession>
<keyword evidence="4 5" id="KW-0418">Kinase</keyword>
<keyword evidence="5" id="KW-0963">Cytoplasm</keyword>
<dbReference type="Gene3D" id="3.40.50.300">
    <property type="entry name" value="P-loop containing nucleotide triphosphate hydrolases"/>
    <property type="match status" value="1"/>
</dbReference>
<feature type="binding site" evidence="5">
    <location>
        <begin position="85"/>
        <end position="88"/>
    </location>
    <ligand>
        <name>AMP</name>
        <dbReference type="ChEBI" id="CHEBI:456215"/>
    </ligand>
</feature>
<comment type="domain">
    <text evidence="5">Consists of three domains, a large central CORE domain and two small peripheral domains, NMPbind and LID, which undergo movements during catalysis. The LID domain closes over the site of phosphoryl transfer upon ATP binding. Assembling and dissambling the active center during each catalytic cycle provides an effective means to prevent ATP hydrolysis.</text>
</comment>
<comment type="subunit">
    <text evidence="5 7">Monomer.</text>
</comment>
<evidence type="ECO:0000313" key="9">
    <source>
        <dbReference type="Proteomes" id="UP000183015"/>
    </source>
</evidence>
<evidence type="ECO:0000313" key="8">
    <source>
        <dbReference type="EMBL" id="SEL51280.1"/>
    </source>
</evidence>
<dbReference type="OrthoDB" id="9805030at2"/>
<comment type="similarity">
    <text evidence="5 6">Belongs to the adenylate kinase family.</text>
</comment>
<comment type="subcellular location">
    <subcellularLocation>
        <location evidence="5 7">Cytoplasm</location>
    </subcellularLocation>
</comment>
<reference evidence="9" key="1">
    <citation type="submission" date="2016-10" db="EMBL/GenBank/DDBJ databases">
        <authorList>
            <person name="Varghese N."/>
        </authorList>
    </citation>
    <scope>NUCLEOTIDE SEQUENCE [LARGE SCALE GENOMIC DNA]</scope>
    <source>
        <strain evidence="9">DSM 45096 / BCRC 16803 / CGMCC 4.1857 / CIP 109030 / JCM 12277 / KCTC 19219 / NBRC 100920 / 33214</strain>
    </source>
</reference>
<feature type="region of interest" description="NMP" evidence="5">
    <location>
        <begin position="30"/>
        <end position="59"/>
    </location>
</feature>
<dbReference type="HAMAP" id="MF_00235">
    <property type="entry name" value="Adenylate_kinase_Adk"/>
    <property type="match status" value="1"/>
</dbReference>
<feature type="binding site" evidence="5">
    <location>
        <position position="140"/>
    </location>
    <ligand>
        <name>AMP</name>
        <dbReference type="ChEBI" id="CHEBI:456215"/>
    </ligand>
</feature>
<proteinExistence type="inferred from homology"/>
<feature type="binding site" evidence="5">
    <location>
        <position position="36"/>
    </location>
    <ligand>
        <name>AMP</name>
        <dbReference type="ChEBI" id="CHEBI:456215"/>
    </ligand>
</feature>
<dbReference type="PRINTS" id="PR00094">
    <property type="entry name" value="ADENYLTKNASE"/>
</dbReference>
<evidence type="ECO:0000256" key="2">
    <source>
        <dbReference type="ARBA" id="ARBA00022727"/>
    </source>
</evidence>
<dbReference type="UniPathway" id="UPA00588">
    <property type="reaction ID" value="UER00649"/>
</dbReference>
<dbReference type="EC" id="2.7.4.3" evidence="5 7"/>
<evidence type="ECO:0000256" key="4">
    <source>
        <dbReference type="ARBA" id="ARBA00022777"/>
    </source>
</evidence>
<comment type="catalytic activity">
    <reaction evidence="5 7">
        <text>AMP + ATP = 2 ADP</text>
        <dbReference type="Rhea" id="RHEA:12973"/>
        <dbReference type="ChEBI" id="CHEBI:30616"/>
        <dbReference type="ChEBI" id="CHEBI:456215"/>
        <dbReference type="ChEBI" id="CHEBI:456216"/>
        <dbReference type="EC" id="2.7.4.3"/>
    </reaction>
</comment>
<feature type="binding site" evidence="5">
    <location>
        <position position="127"/>
    </location>
    <ligand>
        <name>ATP</name>
        <dbReference type="ChEBI" id="CHEBI:30616"/>
    </ligand>
</feature>
<dbReference type="STRING" id="235985.SAMN05414137_109207"/>
<comment type="function">
    <text evidence="5">Catalyzes the reversible transfer of the terminal phosphate group between ATP and AMP. Plays an important role in cellular energy homeostasis and in adenine nucleotide metabolism.</text>
</comment>
<comment type="pathway">
    <text evidence="5">Purine metabolism; AMP biosynthesis via salvage pathway; AMP from ADP: step 1/1.</text>
</comment>
<dbReference type="InterPro" id="IPR027417">
    <property type="entry name" value="P-loop_NTPase"/>
</dbReference>
<dbReference type="GO" id="GO:0005737">
    <property type="term" value="C:cytoplasm"/>
    <property type="evidence" value="ECO:0007669"/>
    <property type="project" value="UniProtKB-SubCell"/>
</dbReference>
<feature type="binding site" evidence="5">
    <location>
        <position position="166"/>
    </location>
    <ligand>
        <name>ATP</name>
        <dbReference type="ChEBI" id="CHEBI:30616"/>
    </ligand>
</feature>
<feature type="binding site" evidence="5">
    <location>
        <begin position="57"/>
        <end position="59"/>
    </location>
    <ligand>
        <name>AMP</name>
        <dbReference type="ChEBI" id="CHEBI:456215"/>
    </ligand>
</feature>
<feature type="binding site" evidence="5">
    <location>
        <position position="31"/>
    </location>
    <ligand>
        <name>AMP</name>
        <dbReference type="ChEBI" id="CHEBI:456215"/>
    </ligand>
</feature>
<keyword evidence="5 7" id="KW-0067">ATP-binding</keyword>
<dbReference type="SUPFAM" id="SSF52540">
    <property type="entry name" value="P-loop containing nucleoside triphosphate hydrolases"/>
    <property type="match status" value="1"/>
</dbReference>